<dbReference type="InterPro" id="IPR002401">
    <property type="entry name" value="Cyt_P450_E_grp-I"/>
</dbReference>
<accession>A0A9P3LAC4</accession>
<dbReference type="PANTHER" id="PTHR46300">
    <property type="entry name" value="P450, PUTATIVE (EUROFUNG)-RELATED-RELATED"/>
    <property type="match status" value="1"/>
</dbReference>
<dbReference type="AlphaFoldDB" id="A0A9P3LAC4"/>
<dbReference type="InterPro" id="IPR017972">
    <property type="entry name" value="Cyt_P450_CS"/>
</dbReference>
<dbReference type="PANTHER" id="PTHR46300:SF7">
    <property type="entry name" value="P450, PUTATIVE (EUROFUNG)-RELATED"/>
    <property type="match status" value="1"/>
</dbReference>
<keyword evidence="17" id="KW-1185">Reference proteome</keyword>
<dbReference type="InterPro" id="IPR050364">
    <property type="entry name" value="Cytochrome_P450_fung"/>
</dbReference>
<evidence type="ECO:0000256" key="12">
    <source>
        <dbReference type="ARBA" id="ARBA00023136"/>
    </source>
</evidence>
<protein>
    <submittedName>
        <fullName evidence="16">Cytochrome P450</fullName>
    </submittedName>
</protein>
<dbReference type="Gene3D" id="1.10.630.10">
    <property type="entry name" value="Cytochrome P450"/>
    <property type="match status" value="1"/>
</dbReference>
<evidence type="ECO:0000256" key="8">
    <source>
        <dbReference type="ARBA" id="ARBA00022989"/>
    </source>
</evidence>
<reference evidence="16 17" key="1">
    <citation type="submission" date="2021-08" db="EMBL/GenBank/DDBJ databases">
        <title>Draft Genome Sequence of Phanerochaete sordida strain YK-624.</title>
        <authorList>
            <person name="Mori T."/>
            <person name="Dohra H."/>
            <person name="Suzuki T."/>
            <person name="Kawagishi H."/>
            <person name="Hirai H."/>
        </authorList>
    </citation>
    <scope>NUCLEOTIDE SEQUENCE [LARGE SCALE GENOMIC DNA]</scope>
    <source>
        <strain evidence="16 17">YK-624</strain>
    </source>
</reference>
<evidence type="ECO:0000256" key="9">
    <source>
        <dbReference type="ARBA" id="ARBA00023002"/>
    </source>
</evidence>
<evidence type="ECO:0000256" key="15">
    <source>
        <dbReference type="SAM" id="SignalP"/>
    </source>
</evidence>
<keyword evidence="12" id="KW-0472">Membrane</keyword>
<evidence type="ECO:0000256" key="10">
    <source>
        <dbReference type="ARBA" id="ARBA00023004"/>
    </source>
</evidence>
<comment type="similarity">
    <text evidence="4 14">Belongs to the cytochrome P450 family.</text>
</comment>
<comment type="pathway">
    <text evidence="3">Secondary metabolite biosynthesis.</text>
</comment>
<comment type="caution">
    <text evidence="16">The sequence shown here is derived from an EMBL/GenBank/DDBJ whole genome shotgun (WGS) entry which is preliminary data.</text>
</comment>
<dbReference type="Proteomes" id="UP000703269">
    <property type="component" value="Unassembled WGS sequence"/>
</dbReference>
<dbReference type="SUPFAM" id="SSF48264">
    <property type="entry name" value="Cytochrome P450"/>
    <property type="match status" value="1"/>
</dbReference>
<comment type="subcellular location">
    <subcellularLocation>
        <location evidence="2">Membrane</location>
        <topology evidence="2">Single-pass membrane protein</topology>
    </subcellularLocation>
</comment>
<evidence type="ECO:0000313" key="17">
    <source>
        <dbReference type="Proteomes" id="UP000703269"/>
    </source>
</evidence>
<evidence type="ECO:0000256" key="7">
    <source>
        <dbReference type="ARBA" id="ARBA00022723"/>
    </source>
</evidence>
<sequence>MVERASLVLGLVCIVLSTIFASRHNAKKHRYPPGPPGLPLLGSLLDIPTEYSWYTFAKWAHEYSTWNYVTQILNAKEIFEERSRIYSDRFCSAVMESSRNPTDTVSAHRPPTVMTQELVGWHRNFGLMTYGDVWRQRRRLFNQHFKPQAIPAHHAKLTQGARTLTQLLLESPKKFLKHFHRVPGVTILDIIYAMDLDPQDDTTIEDLENAATTFADLADAKGYLVDLIPILKYLPSWLPGAGFKRQAAKWKKLVDRLHDEPYHKVKSDIMSGKPRPCIVSALIHDFEDKLDSSGAEEDILSVGATAYTGADTTTFALANFAFAMLLFPEAQQKAQEELDRVVGRDRLPEITDQDSLPYTTALIRELLRWRPIGPASAIHRSTADDWYGDYFIPAGSMVIGNVWAILHDEERYPDPEAFKPERFLTAEGTLDPSVPDPAQVFGFGRRICPGRFFAHAALFLYISHILAAFTIEKAVDEMGNVVEPTPECEARTFWRPKPFEASFKPRLQGLEGLIHTPRN</sequence>
<organism evidence="16 17">
    <name type="scientific">Phanerochaete sordida</name>
    <dbReference type="NCBI Taxonomy" id="48140"/>
    <lineage>
        <taxon>Eukaryota</taxon>
        <taxon>Fungi</taxon>
        <taxon>Dikarya</taxon>
        <taxon>Basidiomycota</taxon>
        <taxon>Agaricomycotina</taxon>
        <taxon>Agaricomycetes</taxon>
        <taxon>Polyporales</taxon>
        <taxon>Phanerochaetaceae</taxon>
        <taxon>Phanerochaete</taxon>
    </lineage>
</organism>
<dbReference type="OrthoDB" id="2789670at2759"/>
<dbReference type="GO" id="GO:0005506">
    <property type="term" value="F:iron ion binding"/>
    <property type="evidence" value="ECO:0007669"/>
    <property type="project" value="InterPro"/>
</dbReference>
<dbReference type="CDD" id="cd11065">
    <property type="entry name" value="CYP64-like"/>
    <property type="match status" value="1"/>
</dbReference>
<keyword evidence="15" id="KW-0732">Signal</keyword>
<evidence type="ECO:0000256" key="5">
    <source>
        <dbReference type="ARBA" id="ARBA00022617"/>
    </source>
</evidence>
<keyword evidence="8" id="KW-1133">Transmembrane helix</keyword>
<dbReference type="InterPro" id="IPR001128">
    <property type="entry name" value="Cyt_P450"/>
</dbReference>
<evidence type="ECO:0000256" key="1">
    <source>
        <dbReference type="ARBA" id="ARBA00001971"/>
    </source>
</evidence>
<keyword evidence="6" id="KW-0812">Transmembrane</keyword>
<evidence type="ECO:0000256" key="11">
    <source>
        <dbReference type="ARBA" id="ARBA00023033"/>
    </source>
</evidence>
<feature type="chain" id="PRO_5040351453" evidence="15">
    <location>
        <begin position="22"/>
        <end position="519"/>
    </location>
</feature>
<feature type="binding site" description="axial binding residue" evidence="13">
    <location>
        <position position="448"/>
    </location>
    <ligand>
        <name>heme</name>
        <dbReference type="ChEBI" id="CHEBI:30413"/>
    </ligand>
    <ligandPart>
        <name>Fe</name>
        <dbReference type="ChEBI" id="CHEBI:18248"/>
    </ligandPart>
</feature>
<comment type="cofactor">
    <cofactor evidence="1 13">
        <name>heme</name>
        <dbReference type="ChEBI" id="CHEBI:30413"/>
    </cofactor>
</comment>
<proteinExistence type="inferred from homology"/>
<evidence type="ECO:0000256" key="3">
    <source>
        <dbReference type="ARBA" id="ARBA00005179"/>
    </source>
</evidence>
<dbReference type="GO" id="GO:0016705">
    <property type="term" value="F:oxidoreductase activity, acting on paired donors, with incorporation or reduction of molecular oxygen"/>
    <property type="evidence" value="ECO:0007669"/>
    <property type="project" value="InterPro"/>
</dbReference>
<dbReference type="PRINTS" id="PR00385">
    <property type="entry name" value="P450"/>
</dbReference>
<evidence type="ECO:0000256" key="13">
    <source>
        <dbReference type="PIRSR" id="PIRSR602401-1"/>
    </source>
</evidence>
<dbReference type="PROSITE" id="PS00086">
    <property type="entry name" value="CYTOCHROME_P450"/>
    <property type="match status" value="1"/>
</dbReference>
<dbReference type="Pfam" id="PF00067">
    <property type="entry name" value="p450"/>
    <property type="match status" value="1"/>
</dbReference>
<keyword evidence="7 13" id="KW-0479">Metal-binding</keyword>
<evidence type="ECO:0000256" key="6">
    <source>
        <dbReference type="ARBA" id="ARBA00022692"/>
    </source>
</evidence>
<keyword evidence="11 14" id="KW-0503">Monooxygenase</keyword>
<dbReference type="EMBL" id="BPQB01000008">
    <property type="protein sequence ID" value="GJE88030.1"/>
    <property type="molecule type" value="Genomic_DNA"/>
</dbReference>
<gene>
    <name evidence="16" type="ORF">PsYK624_041130</name>
</gene>
<keyword evidence="9 14" id="KW-0560">Oxidoreductase</keyword>
<evidence type="ECO:0000313" key="16">
    <source>
        <dbReference type="EMBL" id="GJE88030.1"/>
    </source>
</evidence>
<evidence type="ECO:0000256" key="2">
    <source>
        <dbReference type="ARBA" id="ARBA00004167"/>
    </source>
</evidence>
<dbReference type="GO" id="GO:0020037">
    <property type="term" value="F:heme binding"/>
    <property type="evidence" value="ECO:0007669"/>
    <property type="project" value="InterPro"/>
</dbReference>
<feature type="signal peptide" evidence="15">
    <location>
        <begin position="1"/>
        <end position="21"/>
    </location>
</feature>
<dbReference type="PRINTS" id="PR00463">
    <property type="entry name" value="EP450I"/>
</dbReference>
<dbReference type="InterPro" id="IPR036396">
    <property type="entry name" value="Cyt_P450_sf"/>
</dbReference>
<keyword evidence="5 13" id="KW-0349">Heme</keyword>
<name>A0A9P3LAC4_9APHY</name>
<keyword evidence="10 13" id="KW-0408">Iron</keyword>
<evidence type="ECO:0000256" key="14">
    <source>
        <dbReference type="RuleBase" id="RU000461"/>
    </source>
</evidence>
<evidence type="ECO:0000256" key="4">
    <source>
        <dbReference type="ARBA" id="ARBA00010617"/>
    </source>
</evidence>
<dbReference type="GO" id="GO:0016020">
    <property type="term" value="C:membrane"/>
    <property type="evidence" value="ECO:0007669"/>
    <property type="project" value="UniProtKB-SubCell"/>
</dbReference>
<dbReference type="GO" id="GO:0004497">
    <property type="term" value="F:monooxygenase activity"/>
    <property type="evidence" value="ECO:0007669"/>
    <property type="project" value="UniProtKB-KW"/>
</dbReference>